<dbReference type="EMBL" id="WIVT01000031">
    <property type="protein sequence ID" value="MQU18671.1"/>
    <property type="molecule type" value="Genomic_DNA"/>
</dbReference>
<dbReference type="RefSeq" id="WP_153405472.1">
    <property type="nucleotide sequence ID" value="NZ_WIVT01000031.1"/>
</dbReference>
<evidence type="ECO:0000313" key="4">
    <source>
        <dbReference type="Proteomes" id="UP000713985"/>
    </source>
</evidence>
<reference evidence="3 4" key="1">
    <citation type="submission" date="2019-10" db="EMBL/GenBank/DDBJ databases">
        <title>Evaluation of single-gene subtyping targets for Pseudomonas.</title>
        <authorList>
            <person name="Reichler S.J."/>
            <person name="Orsi R.H."/>
            <person name="Wiedmann M."/>
            <person name="Martin N.H."/>
            <person name="Murphy S.I."/>
        </authorList>
    </citation>
    <scope>NUCLEOTIDE SEQUENCE [LARGE SCALE GENOMIC DNA]</scope>
    <source>
        <strain evidence="1 4">FSL R10-0802</strain>
        <strain evidence="2 3">FSL R10-1594</strain>
    </source>
</reference>
<name>A0A6G1W824_9PSED</name>
<sequence length="163" mass="18388">MKELSKNPDLIAAYSALSSFNAQDFGPRPSFQEVAKEVFKKALVDQYPQLSAHVAGLALAEPLTAVDPDNPQPRQYRFMAPEEVMIQRFIDDSSLTLIEGEHRLTASRDTENPPAQTVHMDSLQKMLNEHSGLLIEAYQQAVAEFWSERREGKTVLFNGCREH</sequence>
<evidence type="ECO:0000313" key="3">
    <source>
        <dbReference type="Proteomes" id="UP000443000"/>
    </source>
</evidence>
<dbReference type="Proteomes" id="UP000713985">
    <property type="component" value="Unassembled WGS sequence"/>
</dbReference>
<organism evidence="2 3">
    <name type="scientific">Pseudomonas helleri</name>
    <dbReference type="NCBI Taxonomy" id="1608996"/>
    <lineage>
        <taxon>Bacteria</taxon>
        <taxon>Pseudomonadati</taxon>
        <taxon>Pseudomonadota</taxon>
        <taxon>Gammaproteobacteria</taxon>
        <taxon>Pseudomonadales</taxon>
        <taxon>Pseudomonadaceae</taxon>
        <taxon>Pseudomonas</taxon>
    </lineage>
</organism>
<keyword evidence="4" id="KW-1185">Reference proteome</keyword>
<dbReference type="AlphaFoldDB" id="A0A6G1W824"/>
<comment type="caution">
    <text evidence="2">The sequence shown here is derived from an EMBL/GenBank/DDBJ whole genome shotgun (WGS) entry which is preliminary data.</text>
</comment>
<protein>
    <submittedName>
        <fullName evidence="2">Uncharacterized protein</fullName>
    </submittedName>
</protein>
<evidence type="ECO:0000313" key="2">
    <source>
        <dbReference type="EMBL" id="MQU18671.1"/>
    </source>
</evidence>
<proteinExistence type="predicted"/>
<accession>A0A6G1W824</accession>
<dbReference type="OrthoDB" id="7003488at2"/>
<gene>
    <name evidence="2" type="ORF">GHN41_19770</name>
    <name evidence="1" type="ORF">GHN94_15345</name>
</gene>
<evidence type="ECO:0000313" key="1">
    <source>
        <dbReference type="EMBL" id="MQT27197.1"/>
    </source>
</evidence>
<dbReference type="Proteomes" id="UP000443000">
    <property type="component" value="Unassembled WGS sequence"/>
</dbReference>
<dbReference type="EMBL" id="WIWP01000027">
    <property type="protein sequence ID" value="MQT27197.1"/>
    <property type="molecule type" value="Genomic_DNA"/>
</dbReference>